<dbReference type="AlphaFoldDB" id="A0A6B0U0G0"/>
<name>A0A6B0U0G0_IXORI</name>
<evidence type="ECO:0000313" key="2">
    <source>
        <dbReference type="EMBL" id="MXU85942.1"/>
    </source>
</evidence>
<feature type="compositionally biased region" description="Polar residues" evidence="1">
    <location>
        <begin position="21"/>
        <end position="39"/>
    </location>
</feature>
<feature type="compositionally biased region" description="Basic residues" evidence="1">
    <location>
        <begin position="65"/>
        <end position="88"/>
    </location>
</feature>
<evidence type="ECO:0000256" key="1">
    <source>
        <dbReference type="SAM" id="MobiDB-lite"/>
    </source>
</evidence>
<reference evidence="2" key="1">
    <citation type="submission" date="2019-12" db="EMBL/GenBank/DDBJ databases">
        <title>An insight into the sialome of adult female Ixodes ricinus ticks feeding for 6 days.</title>
        <authorList>
            <person name="Perner J."/>
            <person name="Ribeiro J.M.C."/>
        </authorList>
    </citation>
    <scope>NUCLEOTIDE SEQUENCE</scope>
    <source>
        <strain evidence="2">Semi-engorged</strain>
        <tissue evidence="2">Salivary glands</tissue>
    </source>
</reference>
<proteinExistence type="predicted"/>
<protein>
    <submittedName>
        <fullName evidence="2">Putative secreted protein</fullName>
    </submittedName>
</protein>
<accession>A0A6B0U0G0</accession>
<sequence length="88" mass="10128">MTSRAGLFVLYVVTDVYSRHATNALPSPNSGSNDASGSSRVKRRRSWRNQCRGRFIDRFLFKNIKNGRGKKKKSRKEKGRGRRFGNNH</sequence>
<feature type="region of interest" description="Disordered" evidence="1">
    <location>
        <begin position="63"/>
        <end position="88"/>
    </location>
</feature>
<organism evidence="2">
    <name type="scientific">Ixodes ricinus</name>
    <name type="common">Common tick</name>
    <name type="synonym">Acarus ricinus</name>
    <dbReference type="NCBI Taxonomy" id="34613"/>
    <lineage>
        <taxon>Eukaryota</taxon>
        <taxon>Metazoa</taxon>
        <taxon>Ecdysozoa</taxon>
        <taxon>Arthropoda</taxon>
        <taxon>Chelicerata</taxon>
        <taxon>Arachnida</taxon>
        <taxon>Acari</taxon>
        <taxon>Parasitiformes</taxon>
        <taxon>Ixodida</taxon>
        <taxon>Ixodoidea</taxon>
        <taxon>Ixodidae</taxon>
        <taxon>Ixodinae</taxon>
        <taxon>Ixodes</taxon>
    </lineage>
</organism>
<dbReference type="EMBL" id="GIFC01003859">
    <property type="protein sequence ID" value="MXU85942.1"/>
    <property type="molecule type" value="Transcribed_RNA"/>
</dbReference>
<feature type="region of interest" description="Disordered" evidence="1">
    <location>
        <begin position="21"/>
        <end position="48"/>
    </location>
</feature>